<evidence type="ECO:0000256" key="4">
    <source>
        <dbReference type="ARBA" id="ARBA00022840"/>
    </source>
</evidence>
<keyword evidence="4 6" id="KW-0067">ATP-binding</keyword>
<proteinExistence type="inferred from homology"/>
<dbReference type="GO" id="GO:0005524">
    <property type="term" value="F:ATP binding"/>
    <property type="evidence" value="ECO:0007669"/>
    <property type="project" value="UniProtKB-KW"/>
</dbReference>
<evidence type="ECO:0000313" key="6">
    <source>
        <dbReference type="EMBL" id="MFC1852365.1"/>
    </source>
</evidence>
<dbReference type="PANTHER" id="PTHR46743:SF2">
    <property type="entry name" value="TEICHOIC ACIDS EXPORT ATP-BINDING PROTEIN TAGH"/>
    <property type="match status" value="1"/>
</dbReference>
<comment type="caution">
    <text evidence="6">The sequence shown here is derived from an EMBL/GenBank/DDBJ whole genome shotgun (WGS) entry which is preliminary data.</text>
</comment>
<evidence type="ECO:0000256" key="2">
    <source>
        <dbReference type="ARBA" id="ARBA00022448"/>
    </source>
</evidence>
<dbReference type="InterPro" id="IPR003593">
    <property type="entry name" value="AAA+_ATPase"/>
</dbReference>
<organism evidence="6 7">
    <name type="scientific">candidate division CSSED10-310 bacterium</name>
    <dbReference type="NCBI Taxonomy" id="2855610"/>
    <lineage>
        <taxon>Bacteria</taxon>
        <taxon>Bacteria division CSSED10-310</taxon>
    </lineage>
</organism>
<keyword evidence="2" id="KW-0813">Transport</keyword>
<comment type="similarity">
    <text evidence="1">Belongs to the ABC transporter superfamily.</text>
</comment>
<dbReference type="EMBL" id="JBHPBY010000303">
    <property type="protein sequence ID" value="MFC1852365.1"/>
    <property type="molecule type" value="Genomic_DNA"/>
</dbReference>
<dbReference type="Pfam" id="PF14524">
    <property type="entry name" value="Wzt_C"/>
    <property type="match status" value="1"/>
</dbReference>
<dbReference type="Gene3D" id="3.40.50.300">
    <property type="entry name" value="P-loop containing nucleotide triphosphate hydrolases"/>
    <property type="match status" value="1"/>
</dbReference>
<gene>
    <name evidence="6" type="ORF">ACFL27_19380</name>
</gene>
<dbReference type="InterPro" id="IPR029439">
    <property type="entry name" value="Wzt_C"/>
</dbReference>
<keyword evidence="7" id="KW-1185">Reference proteome</keyword>
<dbReference type="PANTHER" id="PTHR46743">
    <property type="entry name" value="TEICHOIC ACIDS EXPORT ATP-BINDING PROTEIN TAGH"/>
    <property type="match status" value="1"/>
</dbReference>
<evidence type="ECO:0000259" key="5">
    <source>
        <dbReference type="PROSITE" id="PS50893"/>
    </source>
</evidence>
<dbReference type="Gene3D" id="2.70.50.60">
    <property type="entry name" value="abc- transporter (atp binding component) like domain"/>
    <property type="match status" value="1"/>
</dbReference>
<keyword evidence="3" id="KW-0547">Nucleotide-binding</keyword>
<accession>A0ABV6Z1P0</accession>
<evidence type="ECO:0000256" key="1">
    <source>
        <dbReference type="ARBA" id="ARBA00005417"/>
    </source>
</evidence>
<dbReference type="CDD" id="cd10147">
    <property type="entry name" value="Wzt_C-like"/>
    <property type="match status" value="1"/>
</dbReference>
<dbReference type="InterPro" id="IPR027417">
    <property type="entry name" value="P-loop_NTPase"/>
</dbReference>
<dbReference type="InterPro" id="IPR050683">
    <property type="entry name" value="Bact_Polysacc_Export_ATP-bd"/>
</dbReference>
<evidence type="ECO:0000256" key="3">
    <source>
        <dbReference type="ARBA" id="ARBA00022741"/>
    </source>
</evidence>
<evidence type="ECO:0000313" key="7">
    <source>
        <dbReference type="Proteomes" id="UP001594351"/>
    </source>
</evidence>
<dbReference type="InterPro" id="IPR015860">
    <property type="entry name" value="ABC_transpr_TagH-like"/>
</dbReference>
<dbReference type="CDD" id="cd03220">
    <property type="entry name" value="ABC_KpsT_Wzt"/>
    <property type="match status" value="1"/>
</dbReference>
<feature type="domain" description="ABC transporter" evidence="5">
    <location>
        <begin position="29"/>
        <end position="251"/>
    </location>
</feature>
<dbReference type="SUPFAM" id="SSF52540">
    <property type="entry name" value="P-loop containing nucleoside triphosphate hydrolases"/>
    <property type="match status" value="1"/>
</dbReference>
<dbReference type="InterPro" id="IPR003439">
    <property type="entry name" value="ABC_transporter-like_ATP-bd"/>
</dbReference>
<dbReference type="PROSITE" id="PS50893">
    <property type="entry name" value="ABC_TRANSPORTER_2"/>
    <property type="match status" value="1"/>
</dbReference>
<name>A0ABV6Z1P0_UNCC1</name>
<dbReference type="SMART" id="SM00382">
    <property type="entry name" value="AAA"/>
    <property type="match status" value="1"/>
</dbReference>
<dbReference type="Pfam" id="PF00005">
    <property type="entry name" value="ABC_tran"/>
    <property type="match status" value="1"/>
</dbReference>
<dbReference type="Proteomes" id="UP001594351">
    <property type="component" value="Unassembled WGS sequence"/>
</dbReference>
<sequence length="415" mass="46517">MSSRKVAIEANNLGLKYRLRPEDSQTLKWAFLDLLRTKYRSEDFWALQDVTFSLSEGESLGVIGLNGSGKSTLLKLITGILQPDRGNLSVQGVVSALLELGAGFQPDLTGRENIFLNGSLLGLSRREISQKMDQIIDFSEIRSFIDTPVKHYSSGMYMRLGFSIAINVKPDLLLIDEVFAVGDLKFQEKCMDSINEFKAQNKTILLVSHDLNSIRALCDKALWLEKGKLKKIGSVVEVIDYYKNFLLEKDEIQVDLDRKDETQKRWGTKRIVITDVILQDHTGTVTSNFRCGEAMHCIIHYHSAEKVSSPVFGIAIHRIDGIHVCGPNTNLNGVTIDDVEGQGTVTYTIPRLPLLPASYLLSVVVYDYSCTIPYDHLDRMFPFKVRAESSSEIYGFLEMNGSWTINNSPPGDDHG</sequence>
<protein>
    <submittedName>
        <fullName evidence="6">ABC transporter ATP-binding protein</fullName>
    </submittedName>
</protein>
<reference evidence="6 7" key="1">
    <citation type="submission" date="2024-09" db="EMBL/GenBank/DDBJ databases">
        <title>Laminarin stimulates single cell rates of sulfate reduction while oxygen inhibits transcriptomic activity in coastal marine sediment.</title>
        <authorList>
            <person name="Lindsay M."/>
            <person name="Orcutt B."/>
            <person name="Emerson D."/>
            <person name="Stepanauskas R."/>
            <person name="D'Angelo T."/>
        </authorList>
    </citation>
    <scope>NUCLEOTIDE SEQUENCE [LARGE SCALE GENOMIC DNA]</scope>
    <source>
        <strain evidence="6">SAG AM-311-K15</strain>
    </source>
</reference>